<organism evidence="1 2">
    <name type="scientific">Diphasiastrum complanatum</name>
    <name type="common">Issler's clubmoss</name>
    <name type="synonym">Lycopodium complanatum</name>
    <dbReference type="NCBI Taxonomy" id="34168"/>
    <lineage>
        <taxon>Eukaryota</taxon>
        <taxon>Viridiplantae</taxon>
        <taxon>Streptophyta</taxon>
        <taxon>Embryophyta</taxon>
        <taxon>Tracheophyta</taxon>
        <taxon>Lycopodiopsida</taxon>
        <taxon>Lycopodiales</taxon>
        <taxon>Lycopodiaceae</taxon>
        <taxon>Lycopodioideae</taxon>
        <taxon>Diphasiastrum</taxon>
    </lineage>
</organism>
<reference evidence="2" key="1">
    <citation type="journal article" date="2024" name="Proc. Natl. Acad. Sci. U.S.A.">
        <title>Extraordinary preservation of gene collinearity over three hundred million years revealed in homosporous lycophytes.</title>
        <authorList>
            <person name="Li C."/>
            <person name="Wickell D."/>
            <person name="Kuo L.Y."/>
            <person name="Chen X."/>
            <person name="Nie B."/>
            <person name="Liao X."/>
            <person name="Peng D."/>
            <person name="Ji J."/>
            <person name="Jenkins J."/>
            <person name="Williams M."/>
            <person name="Shu S."/>
            <person name="Plott C."/>
            <person name="Barry K."/>
            <person name="Rajasekar S."/>
            <person name="Grimwood J."/>
            <person name="Han X."/>
            <person name="Sun S."/>
            <person name="Hou Z."/>
            <person name="He W."/>
            <person name="Dai G."/>
            <person name="Sun C."/>
            <person name="Schmutz J."/>
            <person name="Leebens-Mack J.H."/>
            <person name="Li F.W."/>
            <person name="Wang L."/>
        </authorList>
    </citation>
    <scope>NUCLEOTIDE SEQUENCE [LARGE SCALE GENOMIC DNA]</scope>
    <source>
        <strain evidence="2">cv. PW_Plant_1</strain>
    </source>
</reference>
<gene>
    <name evidence="1" type="ORF">O6H91_17G076400</name>
</gene>
<keyword evidence="2" id="KW-1185">Reference proteome</keyword>
<evidence type="ECO:0000313" key="1">
    <source>
        <dbReference type="EMBL" id="KAJ7525974.1"/>
    </source>
</evidence>
<evidence type="ECO:0000313" key="2">
    <source>
        <dbReference type="Proteomes" id="UP001162992"/>
    </source>
</evidence>
<protein>
    <submittedName>
        <fullName evidence="1">Uncharacterized protein</fullName>
    </submittedName>
</protein>
<proteinExistence type="predicted"/>
<sequence>MWVCSDACFSFLPVFGAIWRNGLVLIPLLGAVLSIEGNQNHFLGLFPSRCSFERGKERSSGMMQGGTQSREVGEEGSSTASNISKFSLLGQHLTHFCPPNHQLIPSGHLGFSLGANQPPPSYCFPPPSLPYPHFQPQSHGGNAVLPNTFQVYPLAAAQNFNLQICSEMAAAQDANGRDMLKPGPPGTPPVAGPPISPSIISAVAVLQQKVSQLHSLIQLIFDGGQGNASLCQQHATVAAGVATFISQLALTTAGMLQFSQQQQPLVPYSGQTFPDAQLSHMFGMPVPPGLHLLQTNRSVGQNVSSALGESSGGTLGGPLASLATSTEDCNRLVEKPISRVGSAYYSNHHLPSQENLQCTVEARRNTVASSMDADVTITTFGEGGEILSGSGAAQAAGKANVTSEDLDSGGGSRDEEDDGEAEHLSPGSYELVEMDAIEILAEHTHFCEICGKGFKRDANLRMHMRGHGDEYKTPAALARPERSQDPLGLKPRRYSCPFSGCKRNKNHRKFLPLKTMLCVKNHYRRSHCPKLLTCSKCQSKKFSVVADLKTHEKHCGCDKWQCSCGTTFSRKDKLFGHIGLFQGHMPAFPLHEMNASAVGAATDVAINEADCLAGRRAIEGSEIDSDYRIGGEFSNEVDMVQETNLGSEGDASLGMVGIVGTAAVGGIVQGLESKENRSHISLVGGMNGSLSGSGAPSCRNFSQSGKDVEGLHGLL</sequence>
<dbReference type="Proteomes" id="UP001162992">
    <property type="component" value="Chromosome 17"/>
</dbReference>
<comment type="caution">
    <text evidence="1">The sequence shown here is derived from an EMBL/GenBank/DDBJ whole genome shotgun (WGS) entry which is preliminary data.</text>
</comment>
<name>A0ACC2B892_DIPCM</name>
<dbReference type="EMBL" id="CM055108">
    <property type="protein sequence ID" value="KAJ7525974.1"/>
    <property type="molecule type" value="Genomic_DNA"/>
</dbReference>
<accession>A0ACC2B892</accession>